<proteinExistence type="inferred from homology"/>
<dbReference type="PANTHER" id="PTHR46072">
    <property type="entry name" value="AMIDASE-RELATED-RELATED"/>
    <property type="match status" value="1"/>
</dbReference>
<evidence type="ECO:0000256" key="5">
    <source>
        <dbReference type="PIRSR" id="PIRSR001221-1"/>
    </source>
</evidence>
<gene>
    <name evidence="7" type="ORF">L228DRAFT_263203</name>
</gene>
<keyword evidence="4" id="KW-0378">Hydrolase</keyword>
<feature type="domain" description="Amidase" evidence="6">
    <location>
        <begin position="80"/>
        <end position="551"/>
    </location>
</feature>
<dbReference type="EMBL" id="KV407464">
    <property type="protein sequence ID" value="KZF19859.1"/>
    <property type="molecule type" value="Genomic_DNA"/>
</dbReference>
<sequence length="563" mass="61001">MIVSSEGTWQAAAERKRAEVAKLLGPYTIPGDAIPPPAELPDATNFPRAYLEPREIEFTEKLSIEELLGKLARREITAKEVTLAFCKRAAIAHQVTNCLSDVLFQQALAQADELDAYIAAHGKPIGRLHGLPVSWKDQIRVEGAETTVGYISNLGRKETAKDEALLVKELRELGAVIYAKTNVPTALMAIDTNNNIIGYTWNARNRLVSAGGSSGGEASLLAMKGSIIGFGTDIAASIRLPAAFQGLYGLKPSIGRLPWSKIAGSMEGQELVSPVVGPMGHRVDDLEVITKSILSTQPWLHDPTVVNMPWRQSETEAVAKHAKSGGLAFGVLRSDGIVLPHPPITRAIDETVAKLKAHGHEVIEWEPPSHKEAFEIIWSLFVMDGGNDIHSSIGSSGEPVVPQIANIYGSSPGHLTPKTVNESWSYALRRNAYQTAYLEYWNSTASKTSTGRAVDFFILPIAPTASYLPGQAIYPGYTGVINALDYTAISVPVTTVDKARDLAAADAGRQRGEYLGEMDEQVWKQYDPNLFHGTPVGLQLVGRRLEEERVLAAAAELGRCLSE</sequence>
<dbReference type="InterPro" id="IPR023631">
    <property type="entry name" value="Amidase_dom"/>
</dbReference>
<dbReference type="Pfam" id="PF01425">
    <property type="entry name" value="Amidase"/>
    <property type="match status" value="1"/>
</dbReference>
<keyword evidence="8" id="KW-1185">Reference proteome</keyword>
<evidence type="ECO:0000256" key="4">
    <source>
        <dbReference type="ARBA" id="ARBA00022801"/>
    </source>
</evidence>
<comment type="similarity">
    <text evidence="2">Belongs to the amidase family.</text>
</comment>
<evidence type="ECO:0000256" key="2">
    <source>
        <dbReference type="ARBA" id="ARBA00009199"/>
    </source>
</evidence>
<dbReference type="RefSeq" id="XP_018185414.1">
    <property type="nucleotide sequence ID" value="XM_018334472.1"/>
</dbReference>
<dbReference type="SUPFAM" id="SSF75304">
    <property type="entry name" value="Amidase signature (AS) enzymes"/>
    <property type="match status" value="1"/>
</dbReference>
<dbReference type="STRING" id="1328760.A0A165A2F0"/>
<comment type="catalytic activity">
    <reaction evidence="1">
        <text>a monocarboxylic acid amide + H2O = a monocarboxylate + NH4(+)</text>
        <dbReference type="Rhea" id="RHEA:12020"/>
        <dbReference type="ChEBI" id="CHEBI:15377"/>
        <dbReference type="ChEBI" id="CHEBI:28938"/>
        <dbReference type="ChEBI" id="CHEBI:35757"/>
        <dbReference type="ChEBI" id="CHEBI:83628"/>
        <dbReference type="EC" id="3.5.1.4"/>
    </reaction>
</comment>
<dbReference type="InterPro" id="IPR020556">
    <property type="entry name" value="Amidase_CS"/>
</dbReference>
<protein>
    <recommendedName>
        <fullName evidence="3">amidase</fullName>
        <ecNumber evidence="3">3.5.1.4</ecNumber>
    </recommendedName>
</protein>
<evidence type="ECO:0000259" key="6">
    <source>
        <dbReference type="Pfam" id="PF01425"/>
    </source>
</evidence>
<dbReference type="EC" id="3.5.1.4" evidence="3"/>
<dbReference type="OrthoDB" id="6428749at2759"/>
<dbReference type="PANTHER" id="PTHR46072:SF2">
    <property type="entry name" value="AMIDASE (EUROFUNG)"/>
    <property type="match status" value="1"/>
</dbReference>
<organism evidence="7 8">
    <name type="scientific">Xylona heveae (strain CBS 132557 / TC161)</name>
    <dbReference type="NCBI Taxonomy" id="1328760"/>
    <lineage>
        <taxon>Eukaryota</taxon>
        <taxon>Fungi</taxon>
        <taxon>Dikarya</taxon>
        <taxon>Ascomycota</taxon>
        <taxon>Pezizomycotina</taxon>
        <taxon>Xylonomycetes</taxon>
        <taxon>Xylonales</taxon>
        <taxon>Xylonaceae</taxon>
        <taxon>Xylona</taxon>
    </lineage>
</organism>
<dbReference type="InterPro" id="IPR036928">
    <property type="entry name" value="AS_sf"/>
</dbReference>
<dbReference type="FunCoup" id="A0A165A2F0">
    <property type="interactions" value="49"/>
</dbReference>
<evidence type="ECO:0000256" key="3">
    <source>
        <dbReference type="ARBA" id="ARBA00012922"/>
    </source>
</evidence>
<name>A0A165A2F0_XYLHT</name>
<reference evidence="7 8" key="1">
    <citation type="journal article" date="2016" name="Fungal Biol.">
        <title>The genome of Xylona heveae provides a window into fungal endophytism.</title>
        <authorList>
            <person name="Gazis R."/>
            <person name="Kuo A."/>
            <person name="Riley R."/>
            <person name="LaButti K."/>
            <person name="Lipzen A."/>
            <person name="Lin J."/>
            <person name="Amirebrahimi M."/>
            <person name="Hesse C.N."/>
            <person name="Spatafora J.W."/>
            <person name="Henrissat B."/>
            <person name="Hainaut M."/>
            <person name="Grigoriev I.V."/>
            <person name="Hibbett D.S."/>
        </authorList>
    </citation>
    <scope>NUCLEOTIDE SEQUENCE [LARGE SCALE GENOMIC DNA]</scope>
    <source>
        <strain evidence="7 8">TC161</strain>
    </source>
</reference>
<dbReference type="OMA" id="TANWESI"/>
<evidence type="ECO:0000256" key="1">
    <source>
        <dbReference type="ARBA" id="ARBA00001311"/>
    </source>
</evidence>
<dbReference type="AlphaFoldDB" id="A0A165A2F0"/>
<dbReference type="GeneID" id="28899609"/>
<feature type="active site" description="Charge relay system" evidence="5">
    <location>
        <position position="213"/>
    </location>
</feature>
<feature type="active site" description="Acyl-ester intermediate" evidence="5">
    <location>
        <position position="237"/>
    </location>
</feature>
<dbReference type="GO" id="GO:0004040">
    <property type="term" value="F:amidase activity"/>
    <property type="evidence" value="ECO:0007669"/>
    <property type="project" value="UniProtKB-EC"/>
</dbReference>
<accession>A0A165A2F0</accession>
<dbReference type="Proteomes" id="UP000076632">
    <property type="component" value="Unassembled WGS sequence"/>
</dbReference>
<dbReference type="Gene3D" id="3.90.1300.10">
    <property type="entry name" value="Amidase signature (AS) domain"/>
    <property type="match status" value="1"/>
</dbReference>
<dbReference type="PIRSF" id="PIRSF001221">
    <property type="entry name" value="Amidase_fungi"/>
    <property type="match status" value="1"/>
</dbReference>
<evidence type="ECO:0000313" key="8">
    <source>
        <dbReference type="Proteomes" id="UP000076632"/>
    </source>
</evidence>
<feature type="active site" description="Charge relay system" evidence="5">
    <location>
        <position position="136"/>
    </location>
</feature>
<dbReference type="InParanoid" id="A0A165A2F0"/>
<evidence type="ECO:0000313" key="7">
    <source>
        <dbReference type="EMBL" id="KZF19859.1"/>
    </source>
</evidence>
<dbReference type="PROSITE" id="PS00571">
    <property type="entry name" value="AMIDASES"/>
    <property type="match status" value="1"/>
</dbReference>